<keyword evidence="5" id="KW-1003">Cell membrane</keyword>
<keyword evidence="9" id="KW-0046">Antibiotic resistance</keyword>
<feature type="transmembrane region" description="Helical" evidence="10">
    <location>
        <begin position="325"/>
        <end position="343"/>
    </location>
</feature>
<sequence>MEVFINGVDHNIFEKENVGKLLMKFSIPAIVSLLVAELYNMVDTVFVGRVIGGNAIGALVVVFPIQRIIVAISMMIAIGSSTAIARNNGKKDNEGIKAVIKNALSLIFLTMIPMTILIFIFRDNVLNMLGTSKQILPYAHDYLSIIIFGSIFQCLTISIGYIMMSLGDRKTALKSTITGAVTNTIVDYFLVVKLSYGVKGAAFATIFSQFISFIYAYLHFRDIKKEYKLKFGFEIKGYILISIITVGFSAFIVEAEDGILLAVLNNLLLNHVGDIGVIILGVISKLSMFMFITMLGISSAMQPIAAYNLGAKNYRKLKEVVKKTVIFALMTSAILWIIGLLFAEQLISVFVKEREIIVEAAKAFRIMIAVFPMISIYYVSIYYFQALGKARTSFIVSIFRQIIILLPVSILLIKILDLGAIGAWVSYPISDFTASVTSIILMKIESEKLDVNIEKSKSKKIKEKDYKVNEHKSKKIQDDLIQ</sequence>
<evidence type="ECO:0000256" key="2">
    <source>
        <dbReference type="ARBA" id="ARBA00008417"/>
    </source>
</evidence>
<evidence type="ECO:0000256" key="7">
    <source>
        <dbReference type="ARBA" id="ARBA00022989"/>
    </source>
</evidence>
<dbReference type="EMBL" id="VULR01000003">
    <property type="protein sequence ID" value="MSS42803.1"/>
    <property type="molecule type" value="Genomic_DNA"/>
</dbReference>
<dbReference type="AlphaFoldDB" id="A0A844FFJ7"/>
<dbReference type="PIRSF" id="PIRSF006603">
    <property type="entry name" value="DinF"/>
    <property type="match status" value="1"/>
</dbReference>
<keyword evidence="7 10" id="KW-1133">Transmembrane helix</keyword>
<keyword evidence="6 10" id="KW-0812">Transmembrane</keyword>
<evidence type="ECO:0000313" key="11">
    <source>
        <dbReference type="EMBL" id="MSS42803.1"/>
    </source>
</evidence>
<keyword evidence="4" id="KW-0813">Transport</keyword>
<feature type="transmembrane region" description="Helical" evidence="10">
    <location>
        <begin position="275"/>
        <end position="297"/>
    </location>
</feature>
<dbReference type="InterPro" id="IPR002528">
    <property type="entry name" value="MATE_fam"/>
</dbReference>
<dbReference type="CDD" id="cd13143">
    <property type="entry name" value="MATE_MepA_like"/>
    <property type="match status" value="1"/>
</dbReference>
<dbReference type="GO" id="GO:0015297">
    <property type="term" value="F:antiporter activity"/>
    <property type="evidence" value="ECO:0007669"/>
    <property type="project" value="InterPro"/>
</dbReference>
<reference evidence="11 12" key="1">
    <citation type="submission" date="2019-08" db="EMBL/GenBank/DDBJ databases">
        <title>In-depth cultivation of the pig gut microbiome towards novel bacterial diversity and tailored functional studies.</title>
        <authorList>
            <person name="Wylensek D."/>
            <person name="Hitch T.C.A."/>
            <person name="Clavel T."/>
        </authorList>
    </citation>
    <scope>NUCLEOTIDE SEQUENCE [LARGE SCALE GENOMIC DNA]</scope>
    <source>
        <strain evidence="11 12">Med78-601-WT-4W-RMD-3</strain>
    </source>
</reference>
<feature type="transmembrane region" description="Helical" evidence="10">
    <location>
        <begin position="404"/>
        <end position="427"/>
    </location>
</feature>
<dbReference type="GO" id="GO:0042910">
    <property type="term" value="F:xenobiotic transmembrane transporter activity"/>
    <property type="evidence" value="ECO:0007669"/>
    <property type="project" value="InterPro"/>
</dbReference>
<comment type="caution">
    <text evidence="11">The sequence shown here is derived from an EMBL/GenBank/DDBJ whole genome shotgun (WGS) entry which is preliminary data.</text>
</comment>
<organism evidence="11 12">
    <name type="scientific">Anaerosalibacter bizertensis</name>
    <dbReference type="NCBI Taxonomy" id="932217"/>
    <lineage>
        <taxon>Bacteria</taxon>
        <taxon>Bacillati</taxon>
        <taxon>Bacillota</taxon>
        <taxon>Tissierellia</taxon>
        <taxon>Tissierellales</taxon>
        <taxon>Sporanaerobacteraceae</taxon>
        <taxon>Anaerosalibacter</taxon>
    </lineage>
</organism>
<dbReference type="GO" id="GO:0005886">
    <property type="term" value="C:plasma membrane"/>
    <property type="evidence" value="ECO:0007669"/>
    <property type="project" value="UniProtKB-SubCell"/>
</dbReference>
<dbReference type="NCBIfam" id="TIGR00797">
    <property type="entry name" value="matE"/>
    <property type="match status" value="1"/>
</dbReference>
<comment type="similarity">
    <text evidence="2">Belongs to the multi antimicrobial extrusion (MATE) (TC 2.A.66.1) family. MepA subfamily.</text>
</comment>
<dbReference type="InterPro" id="IPR045070">
    <property type="entry name" value="MATE_MepA-like"/>
</dbReference>
<evidence type="ECO:0000256" key="6">
    <source>
        <dbReference type="ARBA" id="ARBA00022692"/>
    </source>
</evidence>
<name>A0A844FFJ7_9FIRM</name>
<dbReference type="Pfam" id="PF01554">
    <property type="entry name" value="MatE"/>
    <property type="match status" value="2"/>
</dbReference>
<evidence type="ECO:0000256" key="9">
    <source>
        <dbReference type="ARBA" id="ARBA00023251"/>
    </source>
</evidence>
<feature type="transmembrane region" description="Helical" evidence="10">
    <location>
        <begin position="363"/>
        <end position="384"/>
    </location>
</feature>
<evidence type="ECO:0000256" key="8">
    <source>
        <dbReference type="ARBA" id="ARBA00023136"/>
    </source>
</evidence>
<feature type="transmembrane region" description="Helical" evidence="10">
    <location>
        <begin position="99"/>
        <end position="122"/>
    </location>
</feature>
<dbReference type="GO" id="GO:0046677">
    <property type="term" value="P:response to antibiotic"/>
    <property type="evidence" value="ECO:0007669"/>
    <property type="project" value="UniProtKB-KW"/>
</dbReference>
<gene>
    <name evidence="11" type="ORF">FYJ27_03520</name>
</gene>
<feature type="transmembrane region" description="Helical" evidence="10">
    <location>
        <begin position="54"/>
        <end position="78"/>
    </location>
</feature>
<evidence type="ECO:0000256" key="1">
    <source>
        <dbReference type="ARBA" id="ARBA00004651"/>
    </source>
</evidence>
<accession>A0A844FFJ7</accession>
<dbReference type="InterPro" id="IPR051327">
    <property type="entry name" value="MATE_MepA_subfamily"/>
</dbReference>
<protein>
    <recommendedName>
        <fullName evidence="3">Multidrug export protein MepA</fullName>
    </recommendedName>
</protein>
<evidence type="ECO:0000256" key="10">
    <source>
        <dbReference type="SAM" id="Phobius"/>
    </source>
</evidence>
<dbReference type="InterPro" id="IPR048279">
    <property type="entry name" value="MdtK-like"/>
</dbReference>
<feature type="transmembrane region" description="Helical" evidence="10">
    <location>
        <begin position="200"/>
        <end position="218"/>
    </location>
</feature>
<feature type="transmembrane region" description="Helical" evidence="10">
    <location>
        <begin position="21"/>
        <end position="42"/>
    </location>
</feature>
<comment type="subcellular location">
    <subcellularLocation>
        <location evidence="1">Cell membrane</location>
        <topology evidence="1">Multi-pass membrane protein</topology>
    </subcellularLocation>
</comment>
<keyword evidence="8 10" id="KW-0472">Membrane</keyword>
<dbReference type="PANTHER" id="PTHR43823">
    <property type="entry name" value="SPORULATION PROTEIN YKVU"/>
    <property type="match status" value="1"/>
</dbReference>
<evidence type="ECO:0000256" key="3">
    <source>
        <dbReference type="ARBA" id="ARBA00022106"/>
    </source>
</evidence>
<dbReference type="OrthoDB" id="9811110at2"/>
<evidence type="ECO:0000256" key="5">
    <source>
        <dbReference type="ARBA" id="ARBA00022475"/>
    </source>
</evidence>
<dbReference type="PANTHER" id="PTHR43823:SF3">
    <property type="entry name" value="MULTIDRUG EXPORT PROTEIN MEPA"/>
    <property type="match status" value="1"/>
</dbReference>
<dbReference type="Proteomes" id="UP000462760">
    <property type="component" value="Unassembled WGS sequence"/>
</dbReference>
<feature type="transmembrane region" description="Helical" evidence="10">
    <location>
        <begin position="142"/>
        <end position="164"/>
    </location>
</feature>
<evidence type="ECO:0000256" key="4">
    <source>
        <dbReference type="ARBA" id="ARBA00022448"/>
    </source>
</evidence>
<evidence type="ECO:0000313" key="12">
    <source>
        <dbReference type="Proteomes" id="UP000462760"/>
    </source>
</evidence>
<proteinExistence type="inferred from homology"/>
<dbReference type="RefSeq" id="WP_154483237.1">
    <property type="nucleotide sequence ID" value="NZ_VULR01000003.1"/>
</dbReference>
<feature type="transmembrane region" description="Helical" evidence="10">
    <location>
        <begin position="238"/>
        <end position="255"/>
    </location>
</feature>